<dbReference type="RefSeq" id="XP_016588131.1">
    <property type="nucleotide sequence ID" value="XM_016736354.1"/>
</dbReference>
<feature type="transmembrane region" description="Helical" evidence="1">
    <location>
        <begin position="177"/>
        <end position="199"/>
    </location>
</feature>
<name>A0A0F2M9I2_SPOSC</name>
<evidence type="ECO:0000313" key="2">
    <source>
        <dbReference type="EMBL" id="KJR85455.1"/>
    </source>
</evidence>
<reference evidence="2 3" key="2">
    <citation type="journal article" date="2015" name="Eukaryot. Cell">
        <title>Asexual propagation of a virulent clone complex in a human and feline outbreak of sporotrichosis.</title>
        <authorList>
            <person name="Teixeira Mde M."/>
            <person name="Rodrigues A.M."/>
            <person name="Tsui C.K."/>
            <person name="de Almeida L.G."/>
            <person name="Van Diepeningen A.D."/>
            <person name="van den Ende B.G."/>
            <person name="Fernandes G.F."/>
            <person name="Kano R."/>
            <person name="Hamelin R.C."/>
            <person name="Lopes-Bezerra L.M."/>
            <person name="Vasconcelos A.T."/>
            <person name="de Hoog S."/>
            <person name="de Camargo Z.P."/>
            <person name="Felipe M.S."/>
        </authorList>
    </citation>
    <scope>NUCLEOTIDE SEQUENCE [LARGE SCALE GENOMIC DNA]</scope>
    <source>
        <strain evidence="2 3">1099-18</strain>
    </source>
</reference>
<gene>
    <name evidence="2" type="ORF">SPSK_09784</name>
</gene>
<accession>A0A0F2M9I2</accession>
<dbReference type="OrthoDB" id="3358048at2759"/>
<feature type="transmembrane region" description="Helical" evidence="1">
    <location>
        <begin position="54"/>
        <end position="74"/>
    </location>
</feature>
<dbReference type="Proteomes" id="UP000033710">
    <property type="component" value="Unassembled WGS sequence"/>
</dbReference>
<keyword evidence="1" id="KW-0472">Membrane</keyword>
<dbReference type="VEuPathDB" id="FungiDB:SPSK_09784"/>
<evidence type="ECO:0000313" key="3">
    <source>
        <dbReference type="Proteomes" id="UP000033710"/>
    </source>
</evidence>
<organism evidence="2 3">
    <name type="scientific">Sporothrix schenckii 1099-18</name>
    <dbReference type="NCBI Taxonomy" id="1397361"/>
    <lineage>
        <taxon>Eukaryota</taxon>
        <taxon>Fungi</taxon>
        <taxon>Dikarya</taxon>
        <taxon>Ascomycota</taxon>
        <taxon>Pezizomycotina</taxon>
        <taxon>Sordariomycetes</taxon>
        <taxon>Sordariomycetidae</taxon>
        <taxon>Ophiostomatales</taxon>
        <taxon>Ophiostomataceae</taxon>
        <taxon>Sporothrix</taxon>
    </lineage>
</organism>
<dbReference type="AlphaFoldDB" id="A0A0F2M9I2"/>
<feature type="transmembrane region" description="Helical" evidence="1">
    <location>
        <begin position="146"/>
        <end position="165"/>
    </location>
</feature>
<evidence type="ECO:0000256" key="1">
    <source>
        <dbReference type="SAM" id="Phobius"/>
    </source>
</evidence>
<comment type="caution">
    <text evidence="2">The sequence shown here is derived from an EMBL/GenBank/DDBJ whole genome shotgun (WGS) entry which is preliminary data.</text>
</comment>
<keyword evidence="1" id="KW-0812">Transmembrane</keyword>
<reference evidence="2 3" key="1">
    <citation type="journal article" date="2014" name="BMC Genomics">
        <title>Comparative genomics of the major fungal agents of human and animal Sporotrichosis: Sporothrix schenckii and Sporothrix brasiliensis.</title>
        <authorList>
            <person name="Teixeira M.M."/>
            <person name="de Almeida L.G."/>
            <person name="Kubitschek-Barreira P."/>
            <person name="Alves F.L."/>
            <person name="Kioshima E.S."/>
            <person name="Abadio A.K."/>
            <person name="Fernandes L."/>
            <person name="Derengowski L.S."/>
            <person name="Ferreira K.S."/>
            <person name="Souza R.C."/>
            <person name="Ruiz J.C."/>
            <person name="de Andrade N.C."/>
            <person name="Paes H.C."/>
            <person name="Nicola A.M."/>
            <person name="Albuquerque P."/>
            <person name="Gerber A.L."/>
            <person name="Martins V.P."/>
            <person name="Peconick L.D."/>
            <person name="Neto A.V."/>
            <person name="Chaucanez C.B."/>
            <person name="Silva P.A."/>
            <person name="Cunha O.L."/>
            <person name="de Oliveira F.F."/>
            <person name="dos Santos T.C."/>
            <person name="Barros A.L."/>
            <person name="Soares M.A."/>
            <person name="de Oliveira L.M."/>
            <person name="Marini M.M."/>
            <person name="Villalobos-Duno H."/>
            <person name="Cunha M.M."/>
            <person name="de Hoog S."/>
            <person name="da Silveira J.F."/>
            <person name="Henrissat B."/>
            <person name="Nino-Vega G.A."/>
            <person name="Cisalpino P.S."/>
            <person name="Mora-Montes H.M."/>
            <person name="Almeida S.R."/>
            <person name="Stajich J.E."/>
            <person name="Lopes-Bezerra L.M."/>
            <person name="Vasconcelos A.T."/>
            <person name="Felipe M.S."/>
        </authorList>
    </citation>
    <scope>NUCLEOTIDE SEQUENCE [LARGE SCALE GENOMIC DNA]</scope>
    <source>
        <strain evidence="2 3">1099-18</strain>
    </source>
</reference>
<sequence>MATARVRRAFRYPTDDDDAAHLDEPEVLDEEEQDTLIQSLVEQNQKRNEQFRQVLLAIPALAVVPFLIACFTSSSPSTAIVSMLGISSLGATAFLVHQQSPTKTGIRVLDAWSGADIKGKGREASAAALRLSDWSGAGGRPPPLEVYLPFLNLGLCAVLLLSLFVSRGATSSTPYRLLGSLPAAIYGVVLVSKVTMAGVDPERELGRLRYEYKGA</sequence>
<proteinExistence type="predicted"/>
<keyword evidence="1" id="KW-1133">Transmembrane helix</keyword>
<dbReference type="GeneID" id="27671631"/>
<dbReference type="EMBL" id="AXCR01000007">
    <property type="protein sequence ID" value="KJR85455.1"/>
    <property type="molecule type" value="Genomic_DNA"/>
</dbReference>
<protein>
    <submittedName>
        <fullName evidence="2">Uncharacterized protein</fullName>
    </submittedName>
</protein>
<dbReference type="KEGG" id="ssck:SPSK_09784"/>